<dbReference type="AlphaFoldDB" id="A0A5J4SEN7"/>
<dbReference type="SUPFAM" id="SSF53335">
    <property type="entry name" value="S-adenosyl-L-methionine-dependent methyltransferases"/>
    <property type="match status" value="1"/>
</dbReference>
<evidence type="ECO:0000259" key="7">
    <source>
        <dbReference type="Pfam" id="PF18135"/>
    </source>
</evidence>
<name>A0A5J4SEN7_9ZZZZ</name>
<evidence type="ECO:0000256" key="3">
    <source>
        <dbReference type="ARBA" id="ARBA00022679"/>
    </source>
</evidence>
<evidence type="ECO:0000256" key="2">
    <source>
        <dbReference type="ARBA" id="ARBA00022603"/>
    </source>
</evidence>
<evidence type="ECO:0000256" key="4">
    <source>
        <dbReference type="ARBA" id="ARBA00022691"/>
    </source>
</evidence>
<dbReference type="Gene3D" id="3.40.50.150">
    <property type="entry name" value="Vaccinia Virus protein VP39"/>
    <property type="match status" value="1"/>
</dbReference>
<dbReference type="GO" id="GO:0006304">
    <property type="term" value="P:DNA modification"/>
    <property type="evidence" value="ECO:0007669"/>
    <property type="project" value="InterPro"/>
</dbReference>
<evidence type="ECO:0000259" key="6">
    <source>
        <dbReference type="Pfam" id="PF07669"/>
    </source>
</evidence>
<feature type="domain" description="Type ISP restriction-modification enzyme LLaBIII C-terminal specificity" evidence="7">
    <location>
        <begin position="736"/>
        <end position="1014"/>
    </location>
</feature>
<dbReference type="PANTHER" id="PTHR33841">
    <property type="entry name" value="DNA METHYLTRANSFERASE YEEA-RELATED"/>
    <property type="match status" value="1"/>
</dbReference>
<proteinExistence type="predicted"/>
<sequence length="1025" mass="118010">MQNELNKYIGDYIAELNRIYKAGNATEHSYRPALQRLLENITQGVAITNEPKRIACGAPDYIVARKEIPIGYIEAKDIGVDLDGKQNKEQFDRYKKSLDNLIITDYLVFRLFENGELSDSVVIGKVGKNGIEAYSTQIEAFAEMIGYFISYKGQSIRSSEQLSKMMAAKARLMAGIIEKALNDDTAQSDNNSLTEQLKGFRDVLIHDITTKGFADIYAQTIAYGMFAACLHEETSGDFSREAAARLIPPSNPFLRKLFQYIAGYDLDVRIRWVVDALADMFNYADMGELMKHFGQATHQHDPVIHFYETFLSEYDPALRKSRGVWYTPQPVVQFIVRAVDDILKQQFGLSQGLSDTSKIEVERNVERPDGSVKKEQVTYHKVQILDPAAGTGTFLSEVVKVIHSQFAGQQGLWKGYVGEHLIPRLNGFEILMASYAMAHLKLDMLLQETGYKADPNKRLRIFLTNSLEEAPDKNSIIPFARWLSDEANEASSVKRDTPVMVVLGNPPYSGESANKGKWIESLMRDYKKEPTGETLQEKNSKWINDDYAKFIRYGQHFIEKNGEGILAYINNHSFLDNPTFRGMRWSLLQTFDKIYILDLHGNARKKEVAPDGDQDENVFDIQQGVSINIFVKTEKKKKGNLARVFHYDLYGERNNKYSFLLNNSLTSVEWHELQLKAPQYFFVAKDFKNQEKYENGFSVQELFPVNSVGVVTARDSVFINEDKDILVKNIKNSFGINSDKELIHNINYRPFDNQFVYYDIKKLERPRENVMQHFLKGENVGLVIARQCVSDWRYIFISKEITDLNLTGTAGRFGSGYVFPLYFYLESDKLFTDKKRKPNLNTTIVDEIAQRIGLQYTEEKESTENTFAPIDILDYIYAVLHSPTYREQYKEFLKIDFPRVPYPQDAAQFRALAVLGAKLRQLHLLEGVEPLKDVATYPKEGSNEVERPNYADGKLWINNVQYFEHVPCEAWEFYIGGYQPAQKWLKDRKGRLLGYEDIRHYQKMIRVLWETSEIQKELNGYFQKE</sequence>
<keyword evidence="4" id="KW-0949">S-adenosyl-L-methionine</keyword>
<dbReference type="InterPro" id="IPR050953">
    <property type="entry name" value="N4_N6_ade-DNA_methylase"/>
</dbReference>
<evidence type="ECO:0000313" key="8">
    <source>
        <dbReference type="EMBL" id="KAA6344629.1"/>
    </source>
</evidence>
<dbReference type="GO" id="GO:0009007">
    <property type="term" value="F:site-specific DNA-methyltransferase (adenine-specific) activity"/>
    <property type="evidence" value="ECO:0007669"/>
    <property type="project" value="UniProtKB-EC"/>
</dbReference>
<dbReference type="GO" id="GO:0032259">
    <property type="term" value="P:methylation"/>
    <property type="evidence" value="ECO:0007669"/>
    <property type="project" value="UniProtKB-KW"/>
</dbReference>
<accession>A0A5J4SEN7</accession>
<protein>
    <recommendedName>
        <fullName evidence="1">site-specific DNA-methyltransferase (adenine-specific)</fullName>
        <ecNumber evidence="1">2.1.1.72</ecNumber>
    </recommendedName>
</protein>
<dbReference type="InterPro" id="IPR041635">
    <property type="entry name" value="Type_ISP_LLaBIII_C"/>
</dbReference>
<keyword evidence="2" id="KW-0489">Methyltransferase</keyword>
<dbReference type="PRINTS" id="PR00507">
    <property type="entry name" value="N12N6MTFRASE"/>
</dbReference>
<evidence type="ECO:0000256" key="1">
    <source>
        <dbReference type="ARBA" id="ARBA00011900"/>
    </source>
</evidence>
<dbReference type="EC" id="2.1.1.72" evidence="1"/>
<evidence type="ECO:0000256" key="5">
    <source>
        <dbReference type="ARBA" id="ARBA00047942"/>
    </source>
</evidence>
<feature type="domain" description="Type II methyltransferase M.TaqI-like" evidence="6">
    <location>
        <begin position="480"/>
        <end position="599"/>
    </location>
</feature>
<dbReference type="InterPro" id="IPR029063">
    <property type="entry name" value="SAM-dependent_MTases_sf"/>
</dbReference>
<comment type="caution">
    <text evidence="8">The sequence shown here is derived from an EMBL/GenBank/DDBJ whole genome shotgun (WGS) entry which is preliminary data.</text>
</comment>
<organism evidence="8">
    <name type="scientific">termite gut metagenome</name>
    <dbReference type="NCBI Taxonomy" id="433724"/>
    <lineage>
        <taxon>unclassified sequences</taxon>
        <taxon>metagenomes</taxon>
        <taxon>organismal metagenomes</taxon>
    </lineage>
</organism>
<dbReference type="InterPro" id="IPR011639">
    <property type="entry name" value="MethylTrfase_TaqI-like_dom"/>
</dbReference>
<gene>
    <name evidence="8" type="ORF">EZS27_007751</name>
</gene>
<dbReference type="Pfam" id="PF07669">
    <property type="entry name" value="Eco57I"/>
    <property type="match status" value="1"/>
</dbReference>
<dbReference type="EMBL" id="SNRY01000208">
    <property type="protein sequence ID" value="KAA6344629.1"/>
    <property type="molecule type" value="Genomic_DNA"/>
</dbReference>
<comment type="catalytic activity">
    <reaction evidence="5">
        <text>a 2'-deoxyadenosine in DNA + S-adenosyl-L-methionine = an N(6)-methyl-2'-deoxyadenosine in DNA + S-adenosyl-L-homocysteine + H(+)</text>
        <dbReference type="Rhea" id="RHEA:15197"/>
        <dbReference type="Rhea" id="RHEA-COMP:12418"/>
        <dbReference type="Rhea" id="RHEA-COMP:12419"/>
        <dbReference type="ChEBI" id="CHEBI:15378"/>
        <dbReference type="ChEBI" id="CHEBI:57856"/>
        <dbReference type="ChEBI" id="CHEBI:59789"/>
        <dbReference type="ChEBI" id="CHEBI:90615"/>
        <dbReference type="ChEBI" id="CHEBI:90616"/>
        <dbReference type="EC" id="2.1.1.72"/>
    </reaction>
</comment>
<reference evidence="8" key="1">
    <citation type="submission" date="2019-03" db="EMBL/GenBank/DDBJ databases">
        <title>Single cell metagenomics reveals metabolic interactions within the superorganism composed of flagellate Streblomastix strix and complex community of Bacteroidetes bacteria on its surface.</title>
        <authorList>
            <person name="Treitli S.C."/>
            <person name="Kolisko M."/>
            <person name="Husnik F."/>
            <person name="Keeling P."/>
            <person name="Hampl V."/>
        </authorList>
    </citation>
    <scope>NUCLEOTIDE SEQUENCE</scope>
    <source>
        <strain evidence="8">STM</strain>
    </source>
</reference>
<keyword evidence="3" id="KW-0808">Transferase</keyword>
<dbReference type="PANTHER" id="PTHR33841:SF1">
    <property type="entry name" value="DNA METHYLTRANSFERASE A"/>
    <property type="match status" value="1"/>
</dbReference>
<dbReference type="Pfam" id="PF18135">
    <property type="entry name" value="Type_ISP_C"/>
    <property type="match status" value="1"/>
</dbReference>